<comment type="subcellular location">
    <subcellularLocation>
        <location evidence="7">Cytoplasm</location>
    </subcellularLocation>
</comment>
<dbReference type="PANTHER" id="PTHR20863:SF76">
    <property type="entry name" value="CARRIER DOMAIN-CONTAINING PROTEIN"/>
    <property type="match status" value="1"/>
</dbReference>
<keyword evidence="3 7" id="KW-0597">Phosphoprotein</keyword>
<dbReference type="PROSITE" id="PS50075">
    <property type="entry name" value="CARRIER"/>
    <property type="match status" value="1"/>
</dbReference>
<evidence type="ECO:0000256" key="5">
    <source>
        <dbReference type="ARBA" id="ARBA00023098"/>
    </source>
</evidence>
<dbReference type="Pfam" id="PF00550">
    <property type="entry name" value="PP-binding"/>
    <property type="match status" value="1"/>
</dbReference>
<evidence type="ECO:0000256" key="2">
    <source>
        <dbReference type="ARBA" id="ARBA00022516"/>
    </source>
</evidence>
<keyword evidence="4 7" id="KW-0276">Fatty acid metabolism</keyword>
<dbReference type="RefSeq" id="WP_344039710.1">
    <property type="nucleotide sequence ID" value="NZ_BAAAKE010000018.1"/>
</dbReference>
<dbReference type="InterPro" id="IPR009081">
    <property type="entry name" value="PP-bd_ACP"/>
</dbReference>
<dbReference type="Proteomes" id="UP001595833">
    <property type="component" value="Unassembled WGS sequence"/>
</dbReference>
<keyword evidence="2 7" id="KW-0444">Lipid biosynthesis</keyword>
<keyword evidence="5 7" id="KW-0443">Lipid metabolism</keyword>
<comment type="PTM">
    <text evidence="7">4'-phosphopantetheine is transferred from CoA to a specific serine of apo-ACP by AcpS. This modification is essential for activity because fatty acids are bound in thioester linkage to the sulfhydryl of the prosthetic group.</text>
</comment>
<evidence type="ECO:0000313" key="10">
    <source>
        <dbReference type="Proteomes" id="UP001595833"/>
    </source>
</evidence>
<dbReference type="InterPro" id="IPR003231">
    <property type="entry name" value="ACP"/>
</dbReference>
<sequence>MTQSNEEILSAVAEIVADTLNVPVAAVVPGTRFAEDLDVDSLTMVELAVVLQDRFDLELSDDELKDLNTVQDVVEHITAHDGMAVGGAGESAVPA</sequence>
<dbReference type="HAMAP" id="MF_01217">
    <property type="entry name" value="Acyl_carrier"/>
    <property type="match status" value="1"/>
</dbReference>
<evidence type="ECO:0000256" key="4">
    <source>
        <dbReference type="ARBA" id="ARBA00022832"/>
    </source>
</evidence>
<comment type="pathway">
    <text evidence="7">Lipid metabolism; fatty acid biosynthesis.</text>
</comment>
<dbReference type="SUPFAM" id="SSF47336">
    <property type="entry name" value="ACP-like"/>
    <property type="match status" value="1"/>
</dbReference>
<dbReference type="EMBL" id="JBHSJB010000017">
    <property type="protein sequence ID" value="MFC5056007.1"/>
    <property type="molecule type" value="Genomic_DNA"/>
</dbReference>
<evidence type="ECO:0000256" key="1">
    <source>
        <dbReference type="ARBA" id="ARBA00022450"/>
    </source>
</evidence>
<dbReference type="NCBIfam" id="NF002148">
    <property type="entry name" value="PRK00982.1-2"/>
    <property type="match status" value="1"/>
</dbReference>
<accession>A0ABV9Y2Y0</accession>
<keyword evidence="6 7" id="KW-0275">Fatty acid biosynthesis</keyword>
<keyword evidence="7" id="KW-0963">Cytoplasm</keyword>
<evidence type="ECO:0000313" key="9">
    <source>
        <dbReference type="EMBL" id="MFC5056007.1"/>
    </source>
</evidence>
<gene>
    <name evidence="7" type="primary">acpP</name>
    <name evidence="9" type="ORF">ACFPFM_19900</name>
</gene>
<evidence type="ECO:0000256" key="6">
    <source>
        <dbReference type="ARBA" id="ARBA00023160"/>
    </source>
</evidence>
<dbReference type="Gene3D" id="1.10.1200.10">
    <property type="entry name" value="ACP-like"/>
    <property type="match status" value="1"/>
</dbReference>
<feature type="modified residue" description="O-(pantetheine 4'-phosphoryl)serine" evidence="7">
    <location>
        <position position="41"/>
    </location>
</feature>
<keyword evidence="10" id="KW-1185">Reference proteome</keyword>
<keyword evidence="1 7" id="KW-0596">Phosphopantetheine</keyword>
<protein>
    <recommendedName>
        <fullName evidence="7">Acyl carrier protein</fullName>
        <shortName evidence="7">ACP</shortName>
    </recommendedName>
</protein>
<dbReference type="PANTHER" id="PTHR20863">
    <property type="entry name" value="ACYL CARRIER PROTEIN"/>
    <property type="match status" value="1"/>
</dbReference>
<feature type="domain" description="Carrier" evidence="8">
    <location>
        <begin position="6"/>
        <end position="81"/>
    </location>
</feature>
<proteinExistence type="inferred from homology"/>
<evidence type="ECO:0000259" key="8">
    <source>
        <dbReference type="PROSITE" id="PS50075"/>
    </source>
</evidence>
<evidence type="ECO:0000256" key="3">
    <source>
        <dbReference type="ARBA" id="ARBA00022553"/>
    </source>
</evidence>
<comment type="similarity">
    <text evidence="7">Belongs to the acyl carrier protein (ACP) family.</text>
</comment>
<reference evidence="10" key="1">
    <citation type="journal article" date="2019" name="Int. J. Syst. Evol. Microbiol.">
        <title>The Global Catalogue of Microorganisms (GCM) 10K type strain sequencing project: providing services to taxonomists for standard genome sequencing and annotation.</title>
        <authorList>
            <consortium name="The Broad Institute Genomics Platform"/>
            <consortium name="The Broad Institute Genome Sequencing Center for Infectious Disease"/>
            <person name="Wu L."/>
            <person name="Ma J."/>
        </authorList>
    </citation>
    <scope>NUCLEOTIDE SEQUENCE [LARGE SCALE GENOMIC DNA]</scope>
    <source>
        <strain evidence="10">KCTC 12848</strain>
    </source>
</reference>
<dbReference type="NCBIfam" id="NF002150">
    <property type="entry name" value="PRK00982.1-4"/>
    <property type="match status" value="1"/>
</dbReference>
<comment type="function">
    <text evidence="7">Carrier of the growing fatty acid chain in fatty acid biosynthesis.</text>
</comment>
<comment type="caution">
    <text evidence="9">The sequence shown here is derived from an EMBL/GenBank/DDBJ whole genome shotgun (WGS) entry which is preliminary data.</text>
</comment>
<organism evidence="9 10">
    <name type="scientific">Saccharothrix xinjiangensis</name>
    <dbReference type="NCBI Taxonomy" id="204798"/>
    <lineage>
        <taxon>Bacteria</taxon>
        <taxon>Bacillati</taxon>
        <taxon>Actinomycetota</taxon>
        <taxon>Actinomycetes</taxon>
        <taxon>Pseudonocardiales</taxon>
        <taxon>Pseudonocardiaceae</taxon>
        <taxon>Saccharothrix</taxon>
    </lineage>
</organism>
<name>A0ABV9Y2Y0_9PSEU</name>
<evidence type="ECO:0000256" key="7">
    <source>
        <dbReference type="HAMAP-Rule" id="MF_01217"/>
    </source>
</evidence>
<dbReference type="InterPro" id="IPR036736">
    <property type="entry name" value="ACP-like_sf"/>
</dbReference>